<keyword evidence="3" id="KW-1185">Reference proteome</keyword>
<dbReference type="Pfam" id="PF19992">
    <property type="entry name" value="DUF6427"/>
    <property type="match status" value="1"/>
</dbReference>
<dbReference type="InterPro" id="IPR045625">
    <property type="entry name" value="DUF6427"/>
</dbReference>
<feature type="transmembrane region" description="Helical" evidence="1">
    <location>
        <begin position="12"/>
        <end position="30"/>
    </location>
</feature>
<keyword evidence="1" id="KW-0472">Membrane</keyword>
<feature type="transmembrane region" description="Helical" evidence="1">
    <location>
        <begin position="180"/>
        <end position="200"/>
    </location>
</feature>
<evidence type="ECO:0000313" key="3">
    <source>
        <dbReference type="Proteomes" id="UP001145087"/>
    </source>
</evidence>
<feature type="transmembrane region" description="Helical" evidence="1">
    <location>
        <begin position="144"/>
        <end position="168"/>
    </location>
</feature>
<gene>
    <name evidence="2" type="ORF">OU798_15795</name>
</gene>
<sequence>MILKRIKTNSGLNLFLIPVAALVFWIKNLVHPGIYDFSAYDSGNILFSPIFRLIGAHPFVHVLVSMLLVVALGFLMQLVNDRYSFIRIRSKLPSVLFVIIMGGFVDLHTLHPVYFGALFVLFAIDRLFGMFEKSRPYSIVFDVGFLISVASLFYFNLVLLFPAFLFSIAVLSREKKWREFVIYIFGFLLPFVFALSYAFWTDNLLESIDMFASNIINPVNHLAANYTLQAYLGVLVFFTVVGSIDILNQYDKKKISSRKYFSAFFWIFLFSLISFIFIPAASQEMLVITAIPVTFLIANFFVFMKKKFWGELLFTLLVASVIFMQFAELVFNG</sequence>
<name>A0A9X3F8T3_9BACT</name>
<reference evidence="2" key="1">
    <citation type="submission" date="2022-11" db="EMBL/GenBank/DDBJ databases">
        <title>Marilongibacter aestuarii gen. nov., sp. nov., isolated from tidal flat sediment.</title>
        <authorList>
            <person name="Jiayan W."/>
        </authorList>
    </citation>
    <scope>NUCLEOTIDE SEQUENCE</scope>
    <source>
        <strain evidence="2">Z1-6</strain>
    </source>
</reference>
<organism evidence="2 3">
    <name type="scientific">Draconibacterium aestuarii</name>
    <dbReference type="NCBI Taxonomy" id="2998507"/>
    <lineage>
        <taxon>Bacteria</taxon>
        <taxon>Pseudomonadati</taxon>
        <taxon>Bacteroidota</taxon>
        <taxon>Bacteroidia</taxon>
        <taxon>Marinilabiliales</taxon>
        <taxon>Prolixibacteraceae</taxon>
        <taxon>Draconibacterium</taxon>
    </lineage>
</organism>
<proteinExistence type="predicted"/>
<accession>A0A9X3F8T3</accession>
<dbReference type="EMBL" id="JAPOHD010000029">
    <property type="protein sequence ID" value="MCY1721817.1"/>
    <property type="molecule type" value="Genomic_DNA"/>
</dbReference>
<feature type="transmembrane region" description="Helical" evidence="1">
    <location>
        <begin position="312"/>
        <end position="331"/>
    </location>
</feature>
<keyword evidence="1" id="KW-1133">Transmembrane helix</keyword>
<dbReference type="AlphaFoldDB" id="A0A9X3F8T3"/>
<dbReference type="RefSeq" id="WP_343334146.1">
    <property type="nucleotide sequence ID" value="NZ_JAPOHD010000029.1"/>
</dbReference>
<keyword evidence="1" id="KW-0812">Transmembrane</keyword>
<feature type="transmembrane region" description="Helical" evidence="1">
    <location>
        <begin position="260"/>
        <end position="279"/>
    </location>
</feature>
<feature type="transmembrane region" description="Helical" evidence="1">
    <location>
        <begin position="95"/>
        <end position="124"/>
    </location>
</feature>
<comment type="caution">
    <text evidence="2">The sequence shown here is derived from an EMBL/GenBank/DDBJ whole genome shotgun (WGS) entry which is preliminary data.</text>
</comment>
<evidence type="ECO:0000313" key="2">
    <source>
        <dbReference type="EMBL" id="MCY1721817.1"/>
    </source>
</evidence>
<feature type="transmembrane region" description="Helical" evidence="1">
    <location>
        <begin position="285"/>
        <end position="303"/>
    </location>
</feature>
<evidence type="ECO:0000256" key="1">
    <source>
        <dbReference type="SAM" id="Phobius"/>
    </source>
</evidence>
<feature type="transmembrane region" description="Helical" evidence="1">
    <location>
        <begin position="228"/>
        <end position="248"/>
    </location>
</feature>
<feature type="transmembrane region" description="Helical" evidence="1">
    <location>
        <begin position="50"/>
        <end position="75"/>
    </location>
</feature>
<dbReference type="Proteomes" id="UP001145087">
    <property type="component" value="Unassembled WGS sequence"/>
</dbReference>
<protein>
    <submittedName>
        <fullName evidence="2">DUF6427 family protein</fullName>
    </submittedName>
</protein>